<keyword evidence="4" id="KW-0663">Pyridoxal phosphate</keyword>
<evidence type="ECO:0000313" key="11">
    <source>
        <dbReference type="Proteomes" id="UP000251942"/>
    </source>
</evidence>
<dbReference type="GO" id="GO:0008732">
    <property type="term" value="F:L-allo-threonine aldolase activity"/>
    <property type="evidence" value="ECO:0007669"/>
    <property type="project" value="TreeGrafter"/>
</dbReference>
<dbReference type="CDD" id="cd06502">
    <property type="entry name" value="TA_like"/>
    <property type="match status" value="1"/>
</dbReference>
<sequence length="347" mass="38106">MKIIDLRSDTVTRPGKAMLAAMMNAEVGDDVFGEDPTVRMLEELISDKAGMEAAVFLPSGTQSNLIAIMAHCERGDEYIVGQTAHCYLLEGGGAAVLGSVQPQPLDFEPDGTLALEKVAPAIKPMDHHYARTKLLCLENTVDGRVLPLAYLQEMKLFCQQQGLQSHLDGARVFNAAVKLQCSLNDISHHFNSISICLSKSLGAPVGSVLAGSSELIKKARRWRKVLGGGMRQAGILAAAGIYALEHHVKRLADDHDNALYLANRLAELEEIDVDTAALQTNILFIRVKHHYKELQSYLQERGIIFPKQPNKQGRVRLVTHLDVSRKDLTLVGQEIKSFYCKAVSKVS</sequence>
<evidence type="ECO:0000313" key="10">
    <source>
        <dbReference type="Proteomes" id="UP000054698"/>
    </source>
</evidence>
<keyword evidence="10" id="KW-1185">Reference proteome</keyword>
<evidence type="ECO:0000256" key="5">
    <source>
        <dbReference type="ARBA" id="ARBA00023239"/>
    </source>
</evidence>
<dbReference type="Gene3D" id="3.40.640.10">
    <property type="entry name" value="Type I PLP-dependent aspartate aminotransferase-like (Major domain)"/>
    <property type="match status" value="1"/>
</dbReference>
<reference evidence="8 10" key="1">
    <citation type="submission" date="2015-11" db="EMBL/GenBank/DDBJ databases">
        <title>Genomic analysis of 38 Legionella species identifies large and diverse effector repertoires.</title>
        <authorList>
            <person name="Burstein D."/>
            <person name="Amaro F."/>
            <person name="Zusman T."/>
            <person name="Lifshitz Z."/>
            <person name="Cohen O."/>
            <person name="Gilbert J.A."/>
            <person name="Pupko T."/>
            <person name="Shuman H.A."/>
            <person name="Segal G."/>
        </authorList>
    </citation>
    <scope>NUCLEOTIDE SEQUENCE [LARGE SCALE GENOMIC DNA]</scope>
    <source>
        <strain evidence="8 10">WO-44C</strain>
    </source>
</reference>
<dbReference type="NCBIfam" id="NF007825">
    <property type="entry name" value="PRK10534.1"/>
    <property type="match status" value="1"/>
</dbReference>
<evidence type="ECO:0000256" key="2">
    <source>
        <dbReference type="ARBA" id="ARBA00006966"/>
    </source>
</evidence>
<dbReference type="InterPro" id="IPR015424">
    <property type="entry name" value="PyrdxlP-dep_Trfase"/>
</dbReference>
<reference evidence="9 11" key="2">
    <citation type="submission" date="2018-06" db="EMBL/GenBank/DDBJ databases">
        <authorList>
            <consortium name="Pathogen Informatics"/>
            <person name="Doyle S."/>
        </authorList>
    </citation>
    <scope>NUCLEOTIDE SEQUENCE [LARGE SCALE GENOMIC DNA]</scope>
    <source>
        <strain evidence="9 11">NCTC12022</strain>
    </source>
</reference>
<dbReference type="PIRSF" id="PIRSF017617">
    <property type="entry name" value="Thr_aldolase"/>
    <property type="match status" value="1"/>
</dbReference>
<dbReference type="PANTHER" id="PTHR48097">
    <property type="entry name" value="L-THREONINE ALDOLASE-RELATED"/>
    <property type="match status" value="1"/>
</dbReference>
<dbReference type="OrthoDB" id="9774495at2"/>
<comment type="subunit">
    <text evidence="3">Homotetramer.</text>
</comment>
<dbReference type="GO" id="GO:0005829">
    <property type="term" value="C:cytosol"/>
    <property type="evidence" value="ECO:0007669"/>
    <property type="project" value="TreeGrafter"/>
</dbReference>
<dbReference type="EC" id="4.1.2.48" evidence="8"/>
<dbReference type="STRING" id="453.Lfee_0567"/>
<dbReference type="Proteomes" id="UP000054698">
    <property type="component" value="Unassembled WGS sequence"/>
</dbReference>
<dbReference type="Gene3D" id="3.90.1150.10">
    <property type="entry name" value="Aspartate Aminotransferase, domain 1"/>
    <property type="match status" value="1"/>
</dbReference>
<dbReference type="FunFam" id="3.40.640.10:FF:000030">
    <property type="entry name" value="Low-specificity L-threonine aldolase"/>
    <property type="match status" value="1"/>
</dbReference>
<organism evidence="8 10">
    <name type="scientific">Legionella feeleii</name>
    <dbReference type="NCBI Taxonomy" id="453"/>
    <lineage>
        <taxon>Bacteria</taxon>
        <taxon>Pseudomonadati</taxon>
        <taxon>Pseudomonadota</taxon>
        <taxon>Gammaproteobacteria</taxon>
        <taxon>Legionellales</taxon>
        <taxon>Legionellaceae</taxon>
        <taxon>Legionella</taxon>
    </lineage>
</organism>
<evidence type="ECO:0000256" key="4">
    <source>
        <dbReference type="ARBA" id="ARBA00022898"/>
    </source>
</evidence>
<dbReference type="GO" id="GO:0006567">
    <property type="term" value="P:L-threonine catabolic process"/>
    <property type="evidence" value="ECO:0007669"/>
    <property type="project" value="TreeGrafter"/>
</dbReference>
<dbReference type="EMBL" id="LNYB01000018">
    <property type="protein sequence ID" value="KTD02951.1"/>
    <property type="molecule type" value="Genomic_DNA"/>
</dbReference>
<dbReference type="InterPro" id="IPR001597">
    <property type="entry name" value="ArAA_b-elim_lyase/Thr_aldolase"/>
</dbReference>
<dbReference type="Proteomes" id="UP000251942">
    <property type="component" value="Unassembled WGS sequence"/>
</dbReference>
<dbReference type="InterPro" id="IPR015421">
    <property type="entry name" value="PyrdxlP-dep_Trfase_major"/>
</dbReference>
<dbReference type="NCBIfam" id="NF041359">
    <property type="entry name" value="GntG_guanitoxin"/>
    <property type="match status" value="1"/>
</dbReference>
<evidence type="ECO:0000256" key="3">
    <source>
        <dbReference type="ARBA" id="ARBA00011881"/>
    </source>
</evidence>
<evidence type="ECO:0000313" key="8">
    <source>
        <dbReference type="EMBL" id="KTD02951.1"/>
    </source>
</evidence>
<comment type="similarity">
    <text evidence="2">Belongs to the threonine aldolase family.</text>
</comment>
<dbReference type="AlphaFoldDB" id="A0A0W0U5W4"/>
<feature type="modified residue" description="N6-(pyridoxal phosphate)lysine" evidence="6">
    <location>
        <position position="199"/>
    </location>
</feature>
<dbReference type="RefSeq" id="WP_082646556.1">
    <property type="nucleotide sequence ID" value="NZ_CAAAHT010000028.1"/>
</dbReference>
<keyword evidence="5 8" id="KW-0456">Lyase</keyword>
<dbReference type="PATRIC" id="fig|453.4.peg.614"/>
<proteinExistence type="inferred from homology"/>
<protein>
    <submittedName>
        <fullName evidence="8">Low specificity L-threonine aldolase</fullName>
        <ecNumber evidence="8">4.1.2.48</ecNumber>
    </submittedName>
</protein>
<evidence type="ECO:0000256" key="1">
    <source>
        <dbReference type="ARBA" id="ARBA00001933"/>
    </source>
</evidence>
<name>A0A0W0U5W4_9GAMM</name>
<accession>A0A0W0U5W4</accession>
<evidence type="ECO:0000259" key="7">
    <source>
        <dbReference type="Pfam" id="PF01212"/>
    </source>
</evidence>
<gene>
    <name evidence="8" type="primary">ltaE</name>
    <name evidence="8" type="ORF">Lfee_0567</name>
    <name evidence="9" type="ORF">NCTC12022_03163</name>
</gene>
<dbReference type="InterPro" id="IPR015422">
    <property type="entry name" value="PyrdxlP-dep_Trfase_small"/>
</dbReference>
<dbReference type="PANTHER" id="PTHR48097:SF9">
    <property type="entry name" value="L-THREONINE ALDOLASE"/>
    <property type="match status" value="1"/>
</dbReference>
<evidence type="ECO:0000256" key="6">
    <source>
        <dbReference type="PIRSR" id="PIRSR017617-1"/>
    </source>
</evidence>
<comment type="cofactor">
    <cofactor evidence="1">
        <name>pyridoxal 5'-phosphate</name>
        <dbReference type="ChEBI" id="CHEBI:597326"/>
    </cofactor>
</comment>
<dbReference type="SUPFAM" id="SSF53383">
    <property type="entry name" value="PLP-dependent transferases"/>
    <property type="match status" value="1"/>
</dbReference>
<dbReference type="GO" id="GO:0006545">
    <property type="term" value="P:glycine biosynthetic process"/>
    <property type="evidence" value="ECO:0007669"/>
    <property type="project" value="TreeGrafter"/>
</dbReference>
<dbReference type="Pfam" id="PF01212">
    <property type="entry name" value="Beta_elim_lyase"/>
    <property type="match status" value="1"/>
</dbReference>
<feature type="domain" description="Aromatic amino acid beta-eliminating lyase/threonine aldolase" evidence="7">
    <location>
        <begin position="5"/>
        <end position="286"/>
    </location>
</feature>
<dbReference type="EMBL" id="UASS01000038">
    <property type="protein sequence ID" value="SPX62404.1"/>
    <property type="molecule type" value="Genomic_DNA"/>
</dbReference>
<dbReference type="InterPro" id="IPR023603">
    <property type="entry name" value="Low_specificity_L-TA-like"/>
</dbReference>
<evidence type="ECO:0000313" key="9">
    <source>
        <dbReference type="EMBL" id="SPX62404.1"/>
    </source>
</evidence>